<feature type="compositionally biased region" description="Basic and acidic residues" evidence="1">
    <location>
        <begin position="64"/>
        <end position="75"/>
    </location>
</feature>
<evidence type="ECO:0000256" key="1">
    <source>
        <dbReference type="SAM" id="MobiDB-lite"/>
    </source>
</evidence>
<name>A0AA88NHG2_CHASR</name>
<feature type="region of interest" description="Disordered" evidence="1">
    <location>
        <begin position="189"/>
        <end position="215"/>
    </location>
</feature>
<dbReference type="AlphaFoldDB" id="A0AA88NHG2"/>
<proteinExistence type="predicted"/>
<evidence type="ECO:0000313" key="3">
    <source>
        <dbReference type="Proteomes" id="UP001187415"/>
    </source>
</evidence>
<feature type="region of interest" description="Disordered" evidence="1">
    <location>
        <begin position="29"/>
        <end position="112"/>
    </location>
</feature>
<protein>
    <submittedName>
        <fullName evidence="2">Uncharacterized protein</fullName>
    </submittedName>
</protein>
<organism evidence="2 3">
    <name type="scientific">Channa striata</name>
    <name type="common">Snakehead murrel</name>
    <name type="synonym">Ophicephalus striatus</name>
    <dbReference type="NCBI Taxonomy" id="64152"/>
    <lineage>
        <taxon>Eukaryota</taxon>
        <taxon>Metazoa</taxon>
        <taxon>Chordata</taxon>
        <taxon>Craniata</taxon>
        <taxon>Vertebrata</taxon>
        <taxon>Euteleostomi</taxon>
        <taxon>Actinopterygii</taxon>
        <taxon>Neopterygii</taxon>
        <taxon>Teleostei</taxon>
        <taxon>Neoteleostei</taxon>
        <taxon>Acanthomorphata</taxon>
        <taxon>Anabantaria</taxon>
        <taxon>Anabantiformes</taxon>
        <taxon>Channoidei</taxon>
        <taxon>Channidae</taxon>
        <taxon>Channa</taxon>
    </lineage>
</organism>
<accession>A0AA88NHG2</accession>
<comment type="caution">
    <text evidence="2">The sequence shown here is derived from an EMBL/GenBank/DDBJ whole genome shotgun (WGS) entry which is preliminary data.</text>
</comment>
<sequence length="239" mass="25455">MAPEVMLFVWGSGVVPISVKKALLGLIPTRRRTQGSSPQPRPGQPPPPGRNTFILCLKGPPEGKAPERQGSEHPHGGVAAHNQKAQHKATHTHTSSSAPSPSCARLPPCPTRPQDPLDAIQRHIKFIPPHAASQQALDSDWRVPEAKGGVCAENPPRMSLALLAASALLSMTETGEVKPDRNLGLANKDRVGELGDGKDETRRGETGHYRSGGHPHTILSIGKHWPIQPVAFSPLSSVG</sequence>
<keyword evidence="3" id="KW-1185">Reference proteome</keyword>
<reference evidence="2" key="1">
    <citation type="submission" date="2023-07" db="EMBL/GenBank/DDBJ databases">
        <title>Chromosome-level Genome Assembly of Striped Snakehead (Channa striata).</title>
        <authorList>
            <person name="Liu H."/>
        </authorList>
    </citation>
    <scope>NUCLEOTIDE SEQUENCE</scope>
    <source>
        <strain evidence="2">Gz</strain>
        <tissue evidence="2">Muscle</tissue>
    </source>
</reference>
<gene>
    <name evidence="2" type="ORF">Q5P01_004895</name>
</gene>
<dbReference type="Proteomes" id="UP001187415">
    <property type="component" value="Unassembled WGS sequence"/>
</dbReference>
<evidence type="ECO:0000313" key="2">
    <source>
        <dbReference type="EMBL" id="KAK2856160.1"/>
    </source>
</evidence>
<feature type="compositionally biased region" description="Pro residues" evidence="1">
    <location>
        <begin position="39"/>
        <end position="49"/>
    </location>
</feature>
<feature type="compositionally biased region" description="Low complexity" evidence="1">
    <location>
        <begin position="92"/>
        <end position="102"/>
    </location>
</feature>
<dbReference type="EMBL" id="JAUPFM010000003">
    <property type="protein sequence ID" value="KAK2856160.1"/>
    <property type="molecule type" value="Genomic_DNA"/>
</dbReference>
<feature type="compositionally biased region" description="Basic and acidic residues" evidence="1">
    <location>
        <begin position="189"/>
        <end position="208"/>
    </location>
</feature>